<dbReference type="AlphaFoldDB" id="A0A8T0T428"/>
<proteinExistence type="predicted"/>
<name>A0A8T0T428_PANVG</name>
<sequence>MQAAQDRGRAWCCGCVCRSKVQGTSEALLNPAFLEPEDGACVPVVRLVRCSILVRVCIITIKSCVS</sequence>
<organism evidence="1 2">
    <name type="scientific">Panicum virgatum</name>
    <name type="common">Blackwell switchgrass</name>
    <dbReference type="NCBI Taxonomy" id="38727"/>
    <lineage>
        <taxon>Eukaryota</taxon>
        <taxon>Viridiplantae</taxon>
        <taxon>Streptophyta</taxon>
        <taxon>Embryophyta</taxon>
        <taxon>Tracheophyta</taxon>
        <taxon>Spermatophyta</taxon>
        <taxon>Magnoliopsida</taxon>
        <taxon>Liliopsida</taxon>
        <taxon>Poales</taxon>
        <taxon>Poaceae</taxon>
        <taxon>PACMAD clade</taxon>
        <taxon>Panicoideae</taxon>
        <taxon>Panicodae</taxon>
        <taxon>Paniceae</taxon>
        <taxon>Panicinae</taxon>
        <taxon>Panicum</taxon>
        <taxon>Panicum sect. Hiantes</taxon>
    </lineage>
</organism>
<accession>A0A8T0T428</accession>
<dbReference type="EMBL" id="CM029044">
    <property type="protein sequence ID" value="KAG2604023.1"/>
    <property type="molecule type" value="Genomic_DNA"/>
</dbReference>
<reference evidence="1" key="1">
    <citation type="submission" date="2020-05" db="EMBL/GenBank/DDBJ databases">
        <title>WGS assembly of Panicum virgatum.</title>
        <authorList>
            <person name="Lovell J.T."/>
            <person name="Jenkins J."/>
            <person name="Shu S."/>
            <person name="Juenger T.E."/>
            <person name="Schmutz J."/>
        </authorList>
    </citation>
    <scope>NUCLEOTIDE SEQUENCE</scope>
    <source>
        <strain evidence="1">AP13</strain>
    </source>
</reference>
<dbReference type="Proteomes" id="UP000823388">
    <property type="component" value="Chromosome 4N"/>
</dbReference>
<keyword evidence="2" id="KW-1185">Reference proteome</keyword>
<gene>
    <name evidence="1" type="ORF">PVAP13_4NG023750</name>
</gene>
<protein>
    <submittedName>
        <fullName evidence="1">Uncharacterized protein</fullName>
    </submittedName>
</protein>
<evidence type="ECO:0000313" key="1">
    <source>
        <dbReference type="EMBL" id="KAG2604023.1"/>
    </source>
</evidence>
<evidence type="ECO:0000313" key="2">
    <source>
        <dbReference type="Proteomes" id="UP000823388"/>
    </source>
</evidence>
<comment type="caution">
    <text evidence="1">The sequence shown here is derived from an EMBL/GenBank/DDBJ whole genome shotgun (WGS) entry which is preliminary data.</text>
</comment>